<dbReference type="AlphaFoldDB" id="A0A9P0XFK0"/>
<organism evidence="1 2">
    <name type="scientific">Pieris brassicae</name>
    <name type="common">White butterfly</name>
    <name type="synonym">Large white butterfly</name>
    <dbReference type="NCBI Taxonomy" id="7116"/>
    <lineage>
        <taxon>Eukaryota</taxon>
        <taxon>Metazoa</taxon>
        <taxon>Ecdysozoa</taxon>
        <taxon>Arthropoda</taxon>
        <taxon>Hexapoda</taxon>
        <taxon>Insecta</taxon>
        <taxon>Pterygota</taxon>
        <taxon>Neoptera</taxon>
        <taxon>Endopterygota</taxon>
        <taxon>Lepidoptera</taxon>
        <taxon>Glossata</taxon>
        <taxon>Ditrysia</taxon>
        <taxon>Papilionoidea</taxon>
        <taxon>Pieridae</taxon>
        <taxon>Pierinae</taxon>
        <taxon>Pieris</taxon>
    </lineage>
</organism>
<evidence type="ECO:0000313" key="2">
    <source>
        <dbReference type="Proteomes" id="UP001152562"/>
    </source>
</evidence>
<sequence>MCVRGVTSVIINSESLKAQARVSGLEVCRFRRERSLTRALSLPHSPPVSTFLNRGPITSVWLRRRAHDRAKVHSPPRHGLFATSQPGLAPKTGLASNTTLYNCCSKTNLFPLIKTA</sequence>
<name>A0A9P0XFK0_PIEBR</name>
<reference evidence="1" key="1">
    <citation type="submission" date="2022-05" db="EMBL/GenBank/DDBJ databases">
        <authorList>
            <person name="Okamura Y."/>
        </authorList>
    </citation>
    <scope>NUCLEOTIDE SEQUENCE</scope>
</reference>
<dbReference type="Proteomes" id="UP001152562">
    <property type="component" value="Unassembled WGS sequence"/>
</dbReference>
<keyword evidence="2" id="KW-1185">Reference proteome</keyword>
<gene>
    <name evidence="1" type="ORF">PIBRA_LOCUS9190</name>
</gene>
<evidence type="ECO:0000313" key="1">
    <source>
        <dbReference type="EMBL" id="CAH4032846.1"/>
    </source>
</evidence>
<protein>
    <submittedName>
        <fullName evidence="1">Uncharacterized protein</fullName>
    </submittedName>
</protein>
<dbReference type="EMBL" id="CALOZG010000029">
    <property type="protein sequence ID" value="CAH4032846.1"/>
    <property type="molecule type" value="Genomic_DNA"/>
</dbReference>
<proteinExistence type="predicted"/>
<comment type="caution">
    <text evidence="1">The sequence shown here is derived from an EMBL/GenBank/DDBJ whole genome shotgun (WGS) entry which is preliminary data.</text>
</comment>
<accession>A0A9P0XFK0</accession>